<reference evidence="1" key="1">
    <citation type="submission" date="2014-09" db="EMBL/GenBank/DDBJ databases">
        <authorList>
            <person name="Magalhaes I.L.F."/>
            <person name="Oliveira U."/>
            <person name="Santos F.R."/>
            <person name="Vidigal T.H.D.A."/>
            <person name="Brescovit A.D."/>
            <person name="Santos A.J."/>
        </authorList>
    </citation>
    <scope>NUCLEOTIDE SEQUENCE</scope>
    <source>
        <tissue evidence="1">Shoot tissue taken approximately 20 cm above the soil surface</tissue>
    </source>
</reference>
<protein>
    <submittedName>
        <fullName evidence="1">Uncharacterized protein</fullName>
    </submittedName>
</protein>
<dbReference type="AlphaFoldDB" id="A0A0A8ZS73"/>
<dbReference type="EMBL" id="GBRH01256269">
    <property type="protein sequence ID" value="JAD41626.1"/>
    <property type="molecule type" value="Transcribed_RNA"/>
</dbReference>
<name>A0A0A8ZS73_ARUDO</name>
<organism evidence="1">
    <name type="scientific">Arundo donax</name>
    <name type="common">Giant reed</name>
    <name type="synonym">Donax arundinaceus</name>
    <dbReference type="NCBI Taxonomy" id="35708"/>
    <lineage>
        <taxon>Eukaryota</taxon>
        <taxon>Viridiplantae</taxon>
        <taxon>Streptophyta</taxon>
        <taxon>Embryophyta</taxon>
        <taxon>Tracheophyta</taxon>
        <taxon>Spermatophyta</taxon>
        <taxon>Magnoliopsida</taxon>
        <taxon>Liliopsida</taxon>
        <taxon>Poales</taxon>
        <taxon>Poaceae</taxon>
        <taxon>PACMAD clade</taxon>
        <taxon>Arundinoideae</taxon>
        <taxon>Arundineae</taxon>
        <taxon>Arundo</taxon>
    </lineage>
</organism>
<proteinExistence type="predicted"/>
<sequence length="83" mass="9267">MSGLMFLGDYINMIYFLFEVWDSHLNLAVCCCGHCKGLHAYVGHGTLLAQQASEYLLYLPSSEPFLRNPITNAIAMISILIIV</sequence>
<reference evidence="1" key="2">
    <citation type="journal article" date="2015" name="Data Brief">
        <title>Shoot transcriptome of the giant reed, Arundo donax.</title>
        <authorList>
            <person name="Barrero R.A."/>
            <person name="Guerrero F.D."/>
            <person name="Moolhuijzen P."/>
            <person name="Goolsby J.A."/>
            <person name="Tidwell J."/>
            <person name="Bellgard S.E."/>
            <person name="Bellgard M.I."/>
        </authorList>
    </citation>
    <scope>NUCLEOTIDE SEQUENCE</scope>
    <source>
        <tissue evidence="1">Shoot tissue taken approximately 20 cm above the soil surface</tissue>
    </source>
</reference>
<evidence type="ECO:0000313" key="1">
    <source>
        <dbReference type="EMBL" id="JAD41626.1"/>
    </source>
</evidence>
<accession>A0A0A8ZS73</accession>